<reference evidence="1 2" key="1">
    <citation type="submission" date="2017-09" db="EMBL/GenBank/DDBJ databases">
        <title>Large-scale bioinformatics analysis of Bacillus genomes uncovers conserved roles of natural products in bacterial physiology.</title>
        <authorList>
            <consortium name="Agbiome Team Llc"/>
            <person name="Bleich R.M."/>
            <person name="Grubbs K.J."/>
            <person name="Santa Maria K.C."/>
            <person name="Allen S.E."/>
            <person name="Farag S."/>
            <person name="Shank E.A."/>
            <person name="Bowers A."/>
        </authorList>
    </citation>
    <scope>NUCLEOTIDE SEQUENCE [LARGE SCALE GENOMIC DNA]</scope>
    <source>
        <strain evidence="1 2">AFS089089</strain>
    </source>
</reference>
<dbReference type="EMBL" id="NVNL01000076">
    <property type="protein sequence ID" value="PEA86403.1"/>
    <property type="molecule type" value="Genomic_DNA"/>
</dbReference>
<sequence>MRKFKEYDLAYICYYSERIELPAIAAGFSQPVSTKVIHHIIQELNNQGLFNFYKSKYKEMLEE</sequence>
<name>A0A9X6Y7M9_BACTU</name>
<dbReference type="RefSeq" id="WP_098902677.1">
    <property type="nucleotide sequence ID" value="NZ_NVNL01000076.1"/>
</dbReference>
<proteinExistence type="predicted"/>
<evidence type="ECO:0000313" key="1">
    <source>
        <dbReference type="EMBL" id="PEA86403.1"/>
    </source>
</evidence>
<comment type="caution">
    <text evidence="1">The sequence shown here is derived from an EMBL/GenBank/DDBJ whole genome shotgun (WGS) entry which is preliminary data.</text>
</comment>
<protein>
    <submittedName>
        <fullName evidence="1">Uncharacterized protein</fullName>
    </submittedName>
</protein>
<evidence type="ECO:0000313" key="2">
    <source>
        <dbReference type="Proteomes" id="UP000220702"/>
    </source>
</evidence>
<gene>
    <name evidence="1" type="ORF">CON71_30255</name>
</gene>
<accession>A0A9X6Y7M9</accession>
<dbReference type="AlphaFoldDB" id="A0A9X6Y7M9"/>
<organism evidence="1 2">
    <name type="scientific">Bacillus thuringiensis</name>
    <dbReference type="NCBI Taxonomy" id="1428"/>
    <lineage>
        <taxon>Bacteria</taxon>
        <taxon>Bacillati</taxon>
        <taxon>Bacillota</taxon>
        <taxon>Bacilli</taxon>
        <taxon>Bacillales</taxon>
        <taxon>Bacillaceae</taxon>
        <taxon>Bacillus</taxon>
        <taxon>Bacillus cereus group</taxon>
    </lineage>
</organism>
<dbReference type="Proteomes" id="UP000220702">
    <property type="component" value="Unassembled WGS sequence"/>
</dbReference>